<dbReference type="Pfam" id="PF02810">
    <property type="entry name" value="SEC-C"/>
    <property type="match status" value="1"/>
</dbReference>
<dbReference type="AlphaFoldDB" id="A0A1G2LG04"/>
<feature type="domain" description="Helicase ATP-binding" evidence="18">
    <location>
        <begin position="87"/>
        <end position="294"/>
    </location>
</feature>
<evidence type="ECO:0000256" key="2">
    <source>
        <dbReference type="ARBA" id="ARBA00004170"/>
    </source>
</evidence>
<reference evidence="21 22" key="1">
    <citation type="journal article" date="2016" name="Nat. Commun.">
        <title>Thousands of microbial genomes shed light on interconnected biogeochemical processes in an aquifer system.</title>
        <authorList>
            <person name="Anantharaman K."/>
            <person name="Brown C.T."/>
            <person name="Hug L.A."/>
            <person name="Sharon I."/>
            <person name="Castelle C.J."/>
            <person name="Probst A.J."/>
            <person name="Thomas B.C."/>
            <person name="Singh A."/>
            <person name="Wilkins M.J."/>
            <person name="Karaoz U."/>
            <person name="Brodie E.L."/>
            <person name="Williams K.H."/>
            <person name="Hubbard S.S."/>
            <person name="Banfield J.F."/>
        </authorList>
    </citation>
    <scope>NUCLEOTIDE SEQUENCE [LARGE SCALE GENOMIC DNA]</scope>
</reference>
<dbReference type="InterPro" id="IPR027417">
    <property type="entry name" value="P-loop_NTPase"/>
</dbReference>
<keyword evidence="7" id="KW-0479">Metal-binding</keyword>
<dbReference type="PROSITE" id="PS51194">
    <property type="entry name" value="HELICASE_CTER"/>
    <property type="match status" value="1"/>
</dbReference>
<feature type="binding site" evidence="15">
    <location>
        <position position="85"/>
    </location>
    <ligand>
        <name>ATP</name>
        <dbReference type="ChEBI" id="CHEBI:30616"/>
    </ligand>
</feature>
<dbReference type="FunFam" id="3.40.50.300:FF:000429">
    <property type="entry name" value="Preprotein translocase subunit SecA"/>
    <property type="match status" value="1"/>
</dbReference>
<dbReference type="EC" id="7.4.2.8" evidence="15"/>
<dbReference type="CDD" id="cd17928">
    <property type="entry name" value="DEXDc_SecA"/>
    <property type="match status" value="1"/>
</dbReference>
<comment type="subcellular location">
    <subcellularLocation>
        <location evidence="15">Cell membrane</location>
        <topology evidence="15">Peripheral membrane protein</topology>
        <orientation evidence="15">Cytoplasmic side</orientation>
    </subcellularLocation>
    <subcellularLocation>
        <location evidence="15">Cytoplasm</location>
    </subcellularLocation>
    <subcellularLocation>
        <location evidence="2">Membrane</location>
        <topology evidence="2">Peripheral membrane protein</topology>
    </subcellularLocation>
    <text evidence="15">Distribution is 50-50.</text>
</comment>
<dbReference type="Pfam" id="PF07517">
    <property type="entry name" value="SecA_DEAD"/>
    <property type="match status" value="1"/>
</dbReference>
<dbReference type="GO" id="GO:0065002">
    <property type="term" value="P:intracellular protein transmembrane transport"/>
    <property type="evidence" value="ECO:0007669"/>
    <property type="project" value="UniProtKB-UniRule"/>
</dbReference>
<keyword evidence="9" id="KW-0862">Zinc</keyword>
<dbReference type="InterPro" id="IPR044722">
    <property type="entry name" value="SecA_SF2_C"/>
</dbReference>
<dbReference type="Pfam" id="PF01043">
    <property type="entry name" value="SecA_PP_bind"/>
    <property type="match status" value="1"/>
</dbReference>
<feature type="compositionally biased region" description="Polar residues" evidence="17">
    <location>
        <begin position="862"/>
        <end position="878"/>
    </location>
</feature>
<dbReference type="GO" id="GO:0005829">
    <property type="term" value="C:cytosol"/>
    <property type="evidence" value="ECO:0007669"/>
    <property type="project" value="TreeGrafter"/>
</dbReference>
<dbReference type="PANTHER" id="PTHR30612:SF0">
    <property type="entry name" value="CHLOROPLAST PROTEIN-TRANSPORTING ATPASE"/>
    <property type="match status" value="1"/>
</dbReference>
<accession>A0A1G2LG04</accession>
<comment type="subunit">
    <text evidence="15">Monomer and homodimer. Part of the essential Sec protein translocation apparatus which comprises SecA, SecYEG and auxiliary proteins SecDF. Other proteins may also be involved.</text>
</comment>
<dbReference type="InterPro" id="IPR036266">
    <property type="entry name" value="SecA_Wing/Scaffold_sf"/>
</dbReference>
<evidence type="ECO:0000259" key="18">
    <source>
        <dbReference type="PROSITE" id="PS51192"/>
    </source>
</evidence>
<keyword evidence="13 15" id="KW-0811">Translocation</keyword>
<dbReference type="SUPFAM" id="SSF81886">
    <property type="entry name" value="Helical scaffold and wing domains of SecA"/>
    <property type="match status" value="1"/>
</dbReference>
<dbReference type="GO" id="GO:0043952">
    <property type="term" value="P:protein transport by the Sec complex"/>
    <property type="evidence" value="ECO:0007669"/>
    <property type="project" value="TreeGrafter"/>
</dbReference>
<evidence type="ECO:0000256" key="10">
    <source>
        <dbReference type="ARBA" id="ARBA00022840"/>
    </source>
</evidence>
<comment type="catalytic activity">
    <reaction evidence="15">
        <text>ATP + H2O + cellular proteinSide 1 = ADP + phosphate + cellular proteinSide 2.</text>
        <dbReference type="EC" id="7.4.2.8"/>
    </reaction>
</comment>
<evidence type="ECO:0000256" key="9">
    <source>
        <dbReference type="ARBA" id="ARBA00022833"/>
    </source>
</evidence>
<evidence type="ECO:0000256" key="13">
    <source>
        <dbReference type="ARBA" id="ARBA00023010"/>
    </source>
</evidence>
<dbReference type="InterPro" id="IPR014001">
    <property type="entry name" value="Helicase_ATP-bd"/>
</dbReference>
<dbReference type="SMART" id="SM00957">
    <property type="entry name" value="SecA_DEAD"/>
    <property type="match status" value="1"/>
</dbReference>
<gene>
    <name evidence="15" type="primary">secA</name>
    <name evidence="21" type="ORF">A3H71_02640</name>
</gene>
<evidence type="ECO:0000313" key="21">
    <source>
        <dbReference type="EMBL" id="OHA10536.1"/>
    </source>
</evidence>
<evidence type="ECO:0000259" key="20">
    <source>
        <dbReference type="PROSITE" id="PS51196"/>
    </source>
</evidence>
<sequence length="905" mass="100839">MSILTKILGDPNAKAVDELRPVVGKINLLEPAVQALSNEALKAKTDEFRTRLAAGETLDDLLPDAFATVREAAKRTLGQRHFDVQLLGGLALHQGKIAEMRTGEGKTLVATLPCYLNALAGGGMHVITVNDYLSRRDAVWMGQIYHALGLSVGILNHEASYLYDPTHGNPKSEILNPKQIRNSNDPNADVLDKERDTIGAFKVIHEFLRPVTRREAYGADITYGTNNEYGFDYLRDNMAYRAEDQSQRGHAFAIVDEVDSILIDEARTPLIISAPDAESGELYKTFSKLVPRLKHPEDYSIDEKLKAVAMTEAGIDKVELLIGKKLYEGGHEAESIRLVHHLEQALRAHALYLLDRDYVVKDGEVIIVDEFTGRLMPGRRWSEGLHQAVEAKEGVMVQKESRTLATITFQNYFRMYEKLAGMTGTAVTNAEEFHAVYKLDVISIPTHRPNIREDRPDLVFRSEKGKFMALARRIKELNEACAPVLIGTVSIEKNERLSAILKREGIPHEILNAKNHEKEAEIIAQAGKSGAVTVATNLAGRGVDIIFGGNPPDPEDAEKVRSVGGLHVFGTERHEARRIDNQLRGRSGRQGDPGFTQFYLSLEDDLMRIFGSDRIKRMMETLGIPEDEPIENRMVSKAIEAAQAKIEGFHFDARKHVLEFDDVMNKQREAIYRMRSEVLAAAVNHDLLRERIYSIAKGEAGVIAISHLAAETVEEGIEELRKFLTALAPQADLAKLDEAKDLDNASAGEYLSEFVGEIFENILKQKEADLGQAFRDASRVILLQTIDLFWMDHLDAMDHMRDSVRLRSYGQRDPLVEYKNESIRMFRGLQEAIRQYALQSILRLGAAAPAATRQKAEPENLILSSAQSQTPNASSTRPASAKATAGRNDPCPCGSGKKYKRCHGR</sequence>
<proteinExistence type="inferred from homology"/>
<dbReference type="NCBIfam" id="TIGR00963">
    <property type="entry name" value="secA"/>
    <property type="match status" value="1"/>
</dbReference>
<dbReference type="PROSITE" id="PS51196">
    <property type="entry name" value="SECA_MOTOR_DEAD"/>
    <property type="match status" value="1"/>
</dbReference>
<dbReference type="InterPro" id="IPR011116">
    <property type="entry name" value="SecA_Wing/Scaffold"/>
</dbReference>
<dbReference type="STRING" id="1802283.A3H71_02640"/>
<organism evidence="21 22">
    <name type="scientific">Candidatus Sungbacteria bacterium RIFCSPLOWO2_02_FULL_48_13b</name>
    <dbReference type="NCBI Taxonomy" id="1802283"/>
    <lineage>
        <taxon>Bacteria</taxon>
        <taxon>Candidatus Sungiibacteriota</taxon>
    </lineage>
</organism>
<dbReference type="InterPro" id="IPR036670">
    <property type="entry name" value="SecA_X-link_sf"/>
</dbReference>
<dbReference type="GO" id="GO:0008564">
    <property type="term" value="F:protein-exporting ATPase activity"/>
    <property type="evidence" value="ECO:0007669"/>
    <property type="project" value="UniProtKB-EC"/>
</dbReference>
<dbReference type="PROSITE" id="PS51192">
    <property type="entry name" value="HELICASE_ATP_BIND_1"/>
    <property type="match status" value="1"/>
</dbReference>
<dbReference type="InterPro" id="IPR001650">
    <property type="entry name" value="Helicase_C-like"/>
</dbReference>
<evidence type="ECO:0000256" key="5">
    <source>
        <dbReference type="ARBA" id="ARBA00022475"/>
    </source>
</evidence>
<dbReference type="Gene3D" id="1.10.3060.10">
    <property type="entry name" value="Helical scaffold and wing domains of SecA"/>
    <property type="match status" value="1"/>
</dbReference>
<evidence type="ECO:0000256" key="1">
    <source>
        <dbReference type="ARBA" id="ARBA00001947"/>
    </source>
</evidence>
<evidence type="ECO:0000256" key="15">
    <source>
        <dbReference type="HAMAP-Rule" id="MF_01382"/>
    </source>
</evidence>
<dbReference type="GO" id="GO:0046872">
    <property type="term" value="F:metal ion binding"/>
    <property type="evidence" value="ECO:0007669"/>
    <property type="project" value="UniProtKB-KW"/>
</dbReference>
<evidence type="ECO:0000256" key="11">
    <source>
        <dbReference type="ARBA" id="ARBA00022927"/>
    </source>
</evidence>
<comment type="similarity">
    <text evidence="3 15 16">Belongs to the SecA family.</text>
</comment>
<dbReference type="InterPro" id="IPR011130">
    <property type="entry name" value="SecA_preprotein_X-link_dom"/>
</dbReference>
<keyword evidence="8 15" id="KW-0547">Nucleotide-binding</keyword>
<dbReference type="SUPFAM" id="SSF52540">
    <property type="entry name" value="P-loop containing nucleoside triphosphate hydrolases"/>
    <property type="match status" value="2"/>
</dbReference>
<dbReference type="Proteomes" id="UP000179052">
    <property type="component" value="Unassembled WGS sequence"/>
</dbReference>
<dbReference type="SUPFAM" id="SSF81767">
    <property type="entry name" value="Pre-protein crosslinking domain of SecA"/>
    <property type="match status" value="1"/>
</dbReference>
<evidence type="ECO:0000256" key="16">
    <source>
        <dbReference type="RuleBase" id="RU003874"/>
    </source>
</evidence>
<dbReference type="PANTHER" id="PTHR30612">
    <property type="entry name" value="SECA INNER MEMBRANE COMPONENT OF SEC PROTEIN SECRETION SYSTEM"/>
    <property type="match status" value="1"/>
</dbReference>
<dbReference type="Pfam" id="PF07516">
    <property type="entry name" value="SecA_SW"/>
    <property type="match status" value="1"/>
</dbReference>
<comment type="caution">
    <text evidence="21">The sequence shown here is derived from an EMBL/GenBank/DDBJ whole genome shotgun (WGS) entry which is preliminary data.</text>
</comment>
<dbReference type="InterPro" id="IPR011115">
    <property type="entry name" value="SecA_DEAD"/>
</dbReference>
<feature type="binding site" evidence="15">
    <location>
        <begin position="103"/>
        <end position="107"/>
    </location>
    <ligand>
        <name>ATP</name>
        <dbReference type="ChEBI" id="CHEBI:30616"/>
    </ligand>
</feature>
<comment type="cofactor">
    <cofactor evidence="1">
        <name>Zn(2+)</name>
        <dbReference type="ChEBI" id="CHEBI:29105"/>
    </cofactor>
</comment>
<evidence type="ECO:0000256" key="8">
    <source>
        <dbReference type="ARBA" id="ARBA00022741"/>
    </source>
</evidence>
<dbReference type="GO" id="GO:0005524">
    <property type="term" value="F:ATP binding"/>
    <property type="evidence" value="ECO:0007669"/>
    <property type="project" value="UniProtKB-UniRule"/>
</dbReference>
<dbReference type="PRINTS" id="PR00906">
    <property type="entry name" value="SECA"/>
</dbReference>
<feature type="region of interest" description="Disordered" evidence="17">
    <location>
        <begin position="862"/>
        <end position="905"/>
    </location>
</feature>
<evidence type="ECO:0000256" key="3">
    <source>
        <dbReference type="ARBA" id="ARBA00007650"/>
    </source>
</evidence>
<evidence type="ECO:0000313" key="22">
    <source>
        <dbReference type="Proteomes" id="UP000179052"/>
    </source>
</evidence>
<dbReference type="HAMAP" id="MF_01382">
    <property type="entry name" value="SecA"/>
    <property type="match status" value="1"/>
</dbReference>
<evidence type="ECO:0000256" key="7">
    <source>
        <dbReference type="ARBA" id="ARBA00022723"/>
    </source>
</evidence>
<keyword evidence="12 15" id="KW-1278">Translocase</keyword>
<dbReference type="SMART" id="SM00958">
    <property type="entry name" value="SecA_PP_bind"/>
    <property type="match status" value="1"/>
</dbReference>
<protein>
    <recommendedName>
        <fullName evidence="15 16">Protein translocase subunit SecA</fullName>
        <ecNumber evidence="15">7.4.2.8</ecNumber>
    </recommendedName>
</protein>
<keyword evidence="4 15" id="KW-0813">Transport</keyword>
<evidence type="ECO:0000256" key="12">
    <source>
        <dbReference type="ARBA" id="ARBA00022967"/>
    </source>
</evidence>
<comment type="function">
    <text evidence="15">Part of the Sec protein translocase complex. Interacts with the SecYEG preprotein conducting channel. Has a central role in coupling the hydrolysis of ATP to the transfer of proteins into and across the cell membrane, serving as an ATP-driven molecular motor driving the stepwise translocation of polypeptide chains across the membrane.</text>
</comment>
<dbReference type="CDD" id="cd18803">
    <property type="entry name" value="SF2_C_secA"/>
    <property type="match status" value="1"/>
</dbReference>
<evidence type="ECO:0000256" key="6">
    <source>
        <dbReference type="ARBA" id="ARBA00022490"/>
    </source>
</evidence>
<feature type="binding site" evidence="15">
    <location>
        <position position="544"/>
    </location>
    <ligand>
        <name>ATP</name>
        <dbReference type="ChEBI" id="CHEBI:30616"/>
    </ligand>
</feature>
<keyword evidence="11 15" id="KW-0653">Protein transport</keyword>
<dbReference type="Gene3D" id="3.40.50.300">
    <property type="entry name" value="P-loop containing nucleotide triphosphate hydrolases"/>
    <property type="match status" value="4"/>
</dbReference>
<evidence type="ECO:0000259" key="19">
    <source>
        <dbReference type="PROSITE" id="PS51194"/>
    </source>
</evidence>
<keyword evidence="6 15" id="KW-0963">Cytoplasm</keyword>
<keyword evidence="5 15" id="KW-1003">Cell membrane</keyword>
<dbReference type="InterPro" id="IPR014018">
    <property type="entry name" value="SecA_motor_DEAD"/>
</dbReference>
<name>A0A1G2LG04_9BACT</name>
<dbReference type="InterPro" id="IPR004027">
    <property type="entry name" value="SEC_C_motif"/>
</dbReference>
<evidence type="ECO:0000256" key="14">
    <source>
        <dbReference type="ARBA" id="ARBA00023136"/>
    </source>
</evidence>
<dbReference type="GO" id="GO:0017038">
    <property type="term" value="P:protein import"/>
    <property type="evidence" value="ECO:0007669"/>
    <property type="project" value="InterPro"/>
</dbReference>
<evidence type="ECO:0000256" key="4">
    <source>
        <dbReference type="ARBA" id="ARBA00022448"/>
    </source>
</evidence>
<dbReference type="InterPro" id="IPR000185">
    <property type="entry name" value="SecA"/>
</dbReference>
<feature type="domain" description="SecA family profile" evidence="20">
    <location>
        <begin position="1"/>
        <end position="631"/>
    </location>
</feature>
<keyword evidence="10 15" id="KW-0067">ATP-binding</keyword>
<dbReference type="GO" id="GO:0031522">
    <property type="term" value="C:cell envelope Sec protein transport complex"/>
    <property type="evidence" value="ECO:0007669"/>
    <property type="project" value="TreeGrafter"/>
</dbReference>
<keyword evidence="14 15" id="KW-0472">Membrane</keyword>
<evidence type="ECO:0000256" key="17">
    <source>
        <dbReference type="SAM" id="MobiDB-lite"/>
    </source>
</evidence>
<dbReference type="EMBL" id="MHQV01000026">
    <property type="protein sequence ID" value="OHA10536.1"/>
    <property type="molecule type" value="Genomic_DNA"/>
</dbReference>
<dbReference type="Pfam" id="PF21090">
    <property type="entry name" value="P-loop_SecA"/>
    <property type="match status" value="2"/>
</dbReference>
<feature type="domain" description="Helicase C-terminal" evidence="19">
    <location>
        <begin position="473"/>
        <end position="638"/>
    </location>
</feature>
<dbReference type="GO" id="GO:0005886">
    <property type="term" value="C:plasma membrane"/>
    <property type="evidence" value="ECO:0007669"/>
    <property type="project" value="UniProtKB-SubCell"/>
</dbReference>
<dbReference type="GO" id="GO:0006605">
    <property type="term" value="P:protein targeting"/>
    <property type="evidence" value="ECO:0007669"/>
    <property type="project" value="UniProtKB-UniRule"/>
</dbReference>